<feature type="compositionally biased region" description="Low complexity" evidence="1">
    <location>
        <begin position="148"/>
        <end position="166"/>
    </location>
</feature>
<accession>A0A840I614</accession>
<organism evidence="2 3">
    <name type="scientific">Parvularcula dongshanensis</name>
    <dbReference type="NCBI Taxonomy" id="1173995"/>
    <lineage>
        <taxon>Bacteria</taxon>
        <taxon>Pseudomonadati</taxon>
        <taxon>Pseudomonadota</taxon>
        <taxon>Alphaproteobacteria</taxon>
        <taxon>Parvularculales</taxon>
        <taxon>Parvularculaceae</taxon>
        <taxon>Parvularcula</taxon>
    </lineage>
</organism>
<sequence>MISLLDAALLCLSLFTAIYCAVLSRRLRRLHDLKHGLGAAVVAMTKAAGSVRQETTTLTAKTAGAAERLERLLGRIDACEPKVDLLLETMDRQARETWRENRARIEATRTEVTLLAADMRVLIELMNEQVLKNAQDDEPERQARTRSARSAPVPAGSPVPSRAAPADNVVRVAPAAPSRPNPFARRAAGGE</sequence>
<dbReference type="EMBL" id="JACHOB010000004">
    <property type="protein sequence ID" value="MBB4659624.1"/>
    <property type="molecule type" value="Genomic_DNA"/>
</dbReference>
<gene>
    <name evidence="2" type="ORF">GGQ59_002161</name>
</gene>
<reference evidence="2 3" key="1">
    <citation type="submission" date="2020-08" db="EMBL/GenBank/DDBJ databases">
        <title>Genomic Encyclopedia of Type Strains, Phase IV (KMG-IV): sequencing the most valuable type-strain genomes for metagenomic binning, comparative biology and taxonomic classification.</title>
        <authorList>
            <person name="Goeker M."/>
        </authorList>
    </citation>
    <scope>NUCLEOTIDE SEQUENCE [LARGE SCALE GENOMIC DNA]</scope>
    <source>
        <strain evidence="2 3">DSM 102850</strain>
    </source>
</reference>
<feature type="region of interest" description="Disordered" evidence="1">
    <location>
        <begin position="133"/>
        <end position="191"/>
    </location>
</feature>
<dbReference type="AlphaFoldDB" id="A0A840I614"/>
<proteinExistence type="predicted"/>
<evidence type="ECO:0000313" key="2">
    <source>
        <dbReference type="EMBL" id="MBB4659624.1"/>
    </source>
</evidence>
<dbReference type="RefSeq" id="WP_183818401.1">
    <property type="nucleotide sequence ID" value="NZ_JACHOB010000004.1"/>
</dbReference>
<name>A0A840I614_9PROT</name>
<dbReference type="Proteomes" id="UP000563524">
    <property type="component" value="Unassembled WGS sequence"/>
</dbReference>
<evidence type="ECO:0000313" key="3">
    <source>
        <dbReference type="Proteomes" id="UP000563524"/>
    </source>
</evidence>
<keyword evidence="3" id="KW-1185">Reference proteome</keyword>
<evidence type="ECO:0000256" key="1">
    <source>
        <dbReference type="SAM" id="MobiDB-lite"/>
    </source>
</evidence>
<protein>
    <submittedName>
        <fullName evidence="2">Uncharacterized protein</fullName>
    </submittedName>
</protein>
<comment type="caution">
    <text evidence="2">The sequence shown here is derived from an EMBL/GenBank/DDBJ whole genome shotgun (WGS) entry which is preliminary data.</text>
</comment>